<comment type="cofactor">
    <cofactor evidence="1 5">
        <name>FAD</name>
        <dbReference type="ChEBI" id="CHEBI:57692"/>
    </cofactor>
</comment>
<dbReference type="GO" id="GO:0050660">
    <property type="term" value="F:flavin adenine dinucleotide binding"/>
    <property type="evidence" value="ECO:0007669"/>
    <property type="project" value="InterPro"/>
</dbReference>
<proteinExistence type="inferred from homology"/>
<dbReference type="Pfam" id="PF02770">
    <property type="entry name" value="Acyl-CoA_dh_M"/>
    <property type="match status" value="1"/>
</dbReference>
<dbReference type="AlphaFoldDB" id="A0AB38R1H2"/>
<organism evidence="8 9">
    <name type="scientific">Parageobacillus thermoglucosidasius</name>
    <name type="common">Geobacillus thermoglucosidasius</name>
    <dbReference type="NCBI Taxonomy" id="1426"/>
    <lineage>
        <taxon>Bacteria</taxon>
        <taxon>Bacillati</taxon>
        <taxon>Bacillota</taxon>
        <taxon>Bacilli</taxon>
        <taxon>Bacillales</taxon>
        <taxon>Anoxybacillaceae</taxon>
        <taxon>Parageobacillus</taxon>
    </lineage>
</organism>
<evidence type="ECO:0000259" key="6">
    <source>
        <dbReference type="Pfam" id="PF00441"/>
    </source>
</evidence>
<dbReference type="PANTHER" id="PTHR43884">
    <property type="entry name" value="ACYL-COA DEHYDROGENASE"/>
    <property type="match status" value="1"/>
</dbReference>
<evidence type="ECO:0000313" key="8">
    <source>
        <dbReference type="EMBL" id="UOE77554.1"/>
    </source>
</evidence>
<dbReference type="InterPro" id="IPR037069">
    <property type="entry name" value="AcylCoA_DH/ox_N_sf"/>
</dbReference>
<evidence type="ECO:0000256" key="3">
    <source>
        <dbReference type="ARBA" id="ARBA00022630"/>
    </source>
</evidence>
<accession>A0AB38R1H2</accession>
<dbReference type="InterPro" id="IPR009075">
    <property type="entry name" value="AcylCo_DH/oxidase_C"/>
</dbReference>
<dbReference type="EMBL" id="CP063414">
    <property type="protein sequence ID" value="UOE77554.1"/>
    <property type="molecule type" value="Genomic_DNA"/>
</dbReference>
<dbReference type="InterPro" id="IPR009100">
    <property type="entry name" value="AcylCoA_DH/oxidase_NM_dom_sf"/>
</dbReference>
<evidence type="ECO:0000256" key="2">
    <source>
        <dbReference type="ARBA" id="ARBA00009347"/>
    </source>
</evidence>
<evidence type="ECO:0000256" key="1">
    <source>
        <dbReference type="ARBA" id="ARBA00001974"/>
    </source>
</evidence>
<evidence type="ECO:0000256" key="4">
    <source>
        <dbReference type="ARBA" id="ARBA00022827"/>
    </source>
</evidence>
<dbReference type="Gene3D" id="1.20.140.10">
    <property type="entry name" value="Butyryl-CoA Dehydrogenase, subunit A, domain 3"/>
    <property type="match status" value="1"/>
</dbReference>
<evidence type="ECO:0000313" key="9">
    <source>
        <dbReference type="Proteomes" id="UP001058458"/>
    </source>
</evidence>
<dbReference type="InterPro" id="IPR046373">
    <property type="entry name" value="Acyl-CoA_Oxase/DH_mid-dom_sf"/>
</dbReference>
<sequence length="386" mass="44101">MMIDEKLLLLKEIMSEYAIEFRKIGLIIDENPESIYQYINLDIIRNISRMNIPKEFNDKPLEILNYEYYGDTCLERVVAIEQLAYGDLGVLLACPGPSLSGQVINDFGDKKQKEYYYNKLLNKPTWTFFALSEPTKGSDASNVETRVVFNQEKNKYSLNGEKYFVGNGCRGDIGIVFAKRNSEPLSMKIVLIDREKNKFTSEKIDSMGVRGVELSSLVFKNCEVDEWQLLGEHLSSAKRGIWGAITTFNKMRPGIAAMGLGLSQAVVDYVKCQFKQMPINSKNKIERLEYLINSLRNLVYQTAAKIDQDPIKNGYFSSISKLQSIQITNQVINEAIDILGVNSMYDHPFLEKAYRDSRAIEYMEGTSNIQKLNIFQSYTKGRYQIG</sequence>
<dbReference type="Gene3D" id="2.40.110.10">
    <property type="entry name" value="Butyryl-CoA Dehydrogenase, subunit A, domain 2"/>
    <property type="match status" value="1"/>
</dbReference>
<dbReference type="PANTHER" id="PTHR43884:SF12">
    <property type="entry name" value="ISOVALERYL-COA DEHYDROGENASE, MITOCHONDRIAL-RELATED"/>
    <property type="match status" value="1"/>
</dbReference>
<evidence type="ECO:0000256" key="5">
    <source>
        <dbReference type="RuleBase" id="RU362125"/>
    </source>
</evidence>
<dbReference type="GO" id="GO:0003995">
    <property type="term" value="F:acyl-CoA dehydrogenase activity"/>
    <property type="evidence" value="ECO:0007669"/>
    <property type="project" value="TreeGrafter"/>
</dbReference>
<dbReference type="Gene3D" id="1.10.540.10">
    <property type="entry name" value="Acyl-CoA dehydrogenase/oxidase, N-terminal domain"/>
    <property type="match status" value="1"/>
</dbReference>
<dbReference type="Proteomes" id="UP001058458">
    <property type="component" value="Chromosome"/>
</dbReference>
<feature type="domain" description="Acyl-CoA dehydrogenase/oxidase C-terminal" evidence="6">
    <location>
        <begin position="239"/>
        <end position="376"/>
    </location>
</feature>
<dbReference type="SUPFAM" id="SSF47203">
    <property type="entry name" value="Acyl-CoA dehydrogenase C-terminal domain-like"/>
    <property type="match status" value="1"/>
</dbReference>
<dbReference type="RefSeq" id="WP_256834751.1">
    <property type="nucleotide sequence ID" value="NZ_CP063414.1"/>
</dbReference>
<comment type="similarity">
    <text evidence="2 5">Belongs to the acyl-CoA dehydrogenase family.</text>
</comment>
<name>A0AB38R1H2_PARTM</name>
<protein>
    <submittedName>
        <fullName evidence="8">Acyl-CoA dehydrogenase family protein</fullName>
    </submittedName>
</protein>
<dbReference type="SUPFAM" id="SSF56645">
    <property type="entry name" value="Acyl-CoA dehydrogenase NM domain-like"/>
    <property type="match status" value="1"/>
</dbReference>
<reference evidence="8" key="1">
    <citation type="submission" date="2020-10" db="EMBL/GenBank/DDBJ databases">
        <authorList>
            <person name="Delgado J.A."/>
            <person name="Gonzalez J.M."/>
        </authorList>
    </citation>
    <scope>NUCLEOTIDE SEQUENCE</scope>
    <source>
        <strain evidence="8">23.6</strain>
    </source>
</reference>
<dbReference type="InterPro" id="IPR006091">
    <property type="entry name" value="Acyl-CoA_Oxase/DH_mid-dom"/>
</dbReference>
<evidence type="ECO:0000259" key="7">
    <source>
        <dbReference type="Pfam" id="PF02770"/>
    </source>
</evidence>
<keyword evidence="3 5" id="KW-0285">Flavoprotein</keyword>
<gene>
    <name evidence="8" type="ORF">IMI45_06970</name>
</gene>
<keyword evidence="4 5" id="KW-0274">FAD</keyword>
<feature type="domain" description="Acyl-CoA oxidase/dehydrogenase middle" evidence="7">
    <location>
        <begin position="129"/>
        <end position="222"/>
    </location>
</feature>
<dbReference type="Pfam" id="PF00441">
    <property type="entry name" value="Acyl-CoA_dh_1"/>
    <property type="match status" value="1"/>
</dbReference>
<dbReference type="InterPro" id="IPR036250">
    <property type="entry name" value="AcylCo_DH-like_C"/>
</dbReference>
<keyword evidence="5" id="KW-0560">Oxidoreductase</keyword>